<keyword evidence="6" id="KW-0175">Coiled coil</keyword>
<evidence type="ECO:0000313" key="12">
    <source>
        <dbReference type="Proteomes" id="UP000197153"/>
    </source>
</evidence>
<keyword evidence="2" id="KW-1003">Cell membrane</keyword>
<dbReference type="InterPro" id="IPR003660">
    <property type="entry name" value="HAMP_dom"/>
</dbReference>
<dbReference type="Proteomes" id="UP000197153">
    <property type="component" value="Chromosome 4"/>
</dbReference>
<dbReference type="Pfam" id="PF00015">
    <property type="entry name" value="MCPsignal"/>
    <property type="match status" value="1"/>
</dbReference>
<dbReference type="PROSITE" id="PS50885">
    <property type="entry name" value="HAMP"/>
    <property type="match status" value="1"/>
</dbReference>
<evidence type="ECO:0000259" key="9">
    <source>
        <dbReference type="PROSITE" id="PS50192"/>
    </source>
</evidence>
<evidence type="ECO:0000259" key="8">
    <source>
        <dbReference type="PROSITE" id="PS50111"/>
    </source>
</evidence>
<evidence type="ECO:0000256" key="7">
    <source>
        <dbReference type="SAM" id="Phobius"/>
    </source>
</evidence>
<comment type="subcellular location">
    <subcellularLocation>
        <location evidence="1">Cell inner membrane</location>
        <topology evidence="1">Multi-pass membrane protein</topology>
    </subcellularLocation>
</comment>
<dbReference type="RefSeq" id="WP_088875367.1">
    <property type="nucleotide sequence ID" value="NZ_CP022113.1"/>
</dbReference>
<keyword evidence="2" id="KW-0997">Cell inner membrane</keyword>
<feature type="transmembrane region" description="Helical" evidence="7">
    <location>
        <begin position="358"/>
        <end position="379"/>
    </location>
</feature>
<dbReference type="PRINTS" id="PR00260">
    <property type="entry name" value="CHEMTRNSDUCR"/>
</dbReference>
<dbReference type="Gene3D" id="3.30.450.20">
    <property type="entry name" value="PAS domain"/>
    <property type="match status" value="2"/>
</dbReference>
<feature type="coiled-coil region" evidence="6">
    <location>
        <begin position="420"/>
        <end position="447"/>
    </location>
</feature>
<dbReference type="PROSITE" id="PS50192">
    <property type="entry name" value="T_SNARE"/>
    <property type="match status" value="1"/>
</dbReference>
<organism evidence="11 12">
    <name type="scientific">Nitrospirillum viridazoti CBAmc</name>
    <dbReference type="NCBI Taxonomy" id="1441467"/>
    <lineage>
        <taxon>Bacteria</taxon>
        <taxon>Pseudomonadati</taxon>
        <taxon>Pseudomonadota</taxon>
        <taxon>Alphaproteobacteria</taxon>
        <taxon>Rhodospirillales</taxon>
        <taxon>Azospirillaceae</taxon>
        <taxon>Nitrospirillum</taxon>
        <taxon>Nitrospirillum viridazoti</taxon>
    </lineage>
</organism>
<keyword evidence="7" id="KW-1133">Transmembrane helix</keyword>
<name>A0A248K2J7_9PROT</name>
<evidence type="ECO:0000256" key="3">
    <source>
        <dbReference type="ARBA" id="ARBA00023224"/>
    </source>
</evidence>
<dbReference type="GO" id="GO:0005886">
    <property type="term" value="C:plasma membrane"/>
    <property type="evidence" value="ECO:0007669"/>
    <property type="project" value="UniProtKB-SubCell"/>
</dbReference>
<gene>
    <name evidence="11" type="ORF">Y958_28785</name>
</gene>
<dbReference type="KEGG" id="nao:Y958_28785"/>
<dbReference type="Pfam" id="PF22673">
    <property type="entry name" value="MCP-like_PDC_1"/>
    <property type="match status" value="1"/>
</dbReference>
<reference evidence="11 12" key="1">
    <citation type="submission" date="2017-06" db="EMBL/GenBank/DDBJ databases">
        <title>Complete genome sequence of Nitrospirillum amazonense strain CBAmC, an endophytic nitrogen-fixing and plant growth-promoting bacterium, isolated from sugarcane.</title>
        <authorList>
            <person name="Schwab S."/>
            <person name="dos Santos Teixeira K.R."/>
            <person name="Simoes Araujo J.L."/>
            <person name="Soares Vidal M."/>
            <person name="Borges de Freitas H.R."/>
            <person name="Rivello Crivelaro A.L."/>
            <person name="Bueno de Camargo Nunes A."/>
            <person name="dos Santos C.M."/>
            <person name="Palmeira da Silva Rosa D."/>
            <person name="da Silva Padilha D."/>
            <person name="da Silva E."/>
            <person name="Araujo Terra L."/>
            <person name="Soares Mendes V."/>
            <person name="Farinelli L."/>
            <person name="Magalhaes Cruz L."/>
            <person name="Baldani J.I."/>
        </authorList>
    </citation>
    <scope>NUCLEOTIDE SEQUENCE [LARGE SCALE GENOMIC DNA]</scope>
    <source>
        <strain evidence="11 12">CBAmC</strain>
    </source>
</reference>
<dbReference type="SMART" id="SM00304">
    <property type="entry name" value="HAMP"/>
    <property type="match status" value="1"/>
</dbReference>
<feature type="domain" description="HAMP" evidence="10">
    <location>
        <begin position="380"/>
        <end position="432"/>
    </location>
</feature>
<dbReference type="PROSITE" id="PS50111">
    <property type="entry name" value="CHEMOTAXIS_TRANSDUC_2"/>
    <property type="match status" value="1"/>
</dbReference>
<protein>
    <submittedName>
        <fullName evidence="11">Methyl-accepting chemotaxis protein</fullName>
    </submittedName>
</protein>
<comment type="similarity">
    <text evidence="4">Belongs to the methyl-accepting chemotaxis (MCP) protein family.</text>
</comment>
<evidence type="ECO:0000256" key="1">
    <source>
        <dbReference type="ARBA" id="ARBA00004429"/>
    </source>
</evidence>
<dbReference type="InterPro" id="IPR004089">
    <property type="entry name" value="MCPsignal_dom"/>
</dbReference>
<feature type="domain" description="Methyl-accepting transducer" evidence="8">
    <location>
        <begin position="477"/>
        <end position="692"/>
    </location>
</feature>
<dbReference type="Gene3D" id="6.10.340.10">
    <property type="match status" value="1"/>
</dbReference>
<dbReference type="CDD" id="cd06225">
    <property type="entry name" value="HAMP"/>
    <property type="match status" value="1"/>
</dbReference>
<evidence type="ECO:0000256" key="4">
    <source>
        <dbReference type="ARBA" id="ARBA00029447"/>
    </source>
</evidence>
<evidence type="ECO:0000256" key="5">
    <source>
        <dbReference type="PROSITE-ProRule" id="PRU00284"/>
    </source>
</evidence>
<dbReference type="EMBL" id="CP022113">
    <property type="protein sequence ID" value="ASG24976.1"/>
    <property type="molecule type" value="Genomic_DNA"/>
</dbReference>
<dbReference type="Gene3D" id="1.10.287.950">
    <property type="entry name" value="Methyl-accepting chemotaxis protein"/>
    <property type="match status" value="1"/>
</dbReference>
<keyword evidence="3 5" id="KW-0807">Transducer</keyword>
<dbReference type="SMART" id="SM00283">
    <property type="entry name" value="MA"/>
    <property type="match status" value="1"/>
</dbReference>
<dbReference type="GO" id="GO:0006935">
    <property type="term" value="P:chemotaxis"/>
    <property type="evidence" value="ECO:0007669"/>
    <property type="project" value="InterPro"/>
</dbReference>
<proteinExistence type="inferred from homology"/>
<feature type="domain" description="T-SNARE coiled-coil homology" evidence="9">
    <location>
        <begin position="622"/>
        <end position="684"/>
    </location>
</feature>
<dbReference type="InterPro" id="IPR004090">
    <property type="entry name" value="Chemotax_Me-accpt_rcpt"/>
</dbReference>
<dbReference type="PANTHER" id="PTHR32089">
    <property type="entry name" value="METHYL-ACCEPTING CHEMOTAXIS PROTEIN MCPB"/>
    <property type="match status" value="1"/>
</dbReference>
<dbReference type="InterPro" id="IPR000727">
    <property type="entry name" value="T_SNARE_dom"/>
</dbReference>
<keyword evidence="7" id="KW-0812">Transmembrane</keyword>
<evidence type="ECO:0000256" key="6">
    <source>
        <dbReference type="SAM" id="Coils"/>
    </source>
</evidence>
<evidence type="ECO:0000256" key="2">
    <source>
        <dbReference type="ARBA" id="ARBA00022519"/>
    </source>
</evidence>
<dbReference type="CDD" id="cd12913">
    <property type="entry name" value="PDC1_MCP_like"/>
    <property type="match status" value="1"/>
</dbReference>
<keyword evidence="12" id="KW-1185">Reference proteome</keyword>
<dbReference type="SUPFAM" id="SSF58104">
    <property type="entry name" value="Methyl-accepting chemotaxis protein (MCP) signaling domain"/>
    <property type="match status" value="1"/>
</dbReference>
<keyword evidence="7" id="KW-0472">Membrane</keyword>
<dbReference type="CDD" id="cd18774">
    <property type="entry name" value="PDC2_HK_sensor"/>
    <property type="match status" value="1"/>
</dbReference>
<sequence>MRFKSLQTKISLLSALCVLGATGALVGYGLVASSNTKAFVGDQVGQLSDNKTRESLQTLASTQAGIVRSTLDGAFDSARDMARTFEVLANAQDKVGTAPALRRAQFNAVLLNVLKANPRFNGTYSAWEPDALDGQDTAFKDKHEVGSDATGRFLPYWTRDASGHIAIQPLVEYDSHALHPNGVMKGGWYIGPQGGGGESILDPLPYIVQGKSVYLATMSVPIMIDGKFRGVAGADFDLAFVQQLAEQVKASVFGGKASVTIISHMGLIVASSEHPDAIGSSFERFDHNWQADLAVIQAGKQQVTMDAASNSIKAFAPITLGRTKTPWSVLVDVPRAVAMAEATALDSALQQRGNRDTALQLVVALAIAAGAVGGMWFVARGIARPIRASAHFAEDVAAGRADKDLVVDQLDETGTLAQALNKMAADLKRAEQERGAMQAAAEAERRETLGRMANELEASVKAVVATLSGAADQMGGAATSMTATADQTNSQANLVAEGSQEASANVQTVAAATEELSVSIKEIASQVAKSTTIATDAVRTADAANVQIMGLTTAAEKIGNVVELISSIAGQTNLLALNATIEAARAGDAGKGFAVVASEVKSLANQTAKATDEIAQQIANMQQVARESATTIQGVGRVIEEMRSITTGIASAVEEQNAATAEIARNVQQAASGTQEVTVTIQGVTQAAADTREAASQVMKVSGEISHETGRLGQAVDGFLAKIRAA</sequence>
<accession>A0A248K2J7</accession>
<dbReference type="Pfam" id="PF00672">
    <property type="entry name" value="HAMP"/>
    <property type="match status" value="1"/>
</dbReference>
<evidence type="ECO:0000259" key="10">
    <source>
        <dbReference type="PROSITE" id="PS50885"/>
    </source>
</evidence>
<dbReference type="AlphaFoldDB" id="A0A248K2J7"/>
<dbReference type="PANTHER" id="PTHR32089:SF112">
    <property type="entry name" value="LYSOZYME-LIKE PROTEIN-RELATED"/>
    <property type="match status" value="1"/>
</dbReference>
<evidence type="ECO:0000313" key="11">
    <source>
        <dbReference type="EMBL" id="ASG24976.1"/>
    </source>
</evidence>
<dbReference type="GO" id="GO:0007165">
    <property type="term" value="P:signal transduction"/>
    <property type="evidence" value="ECO:0007669"/>
    <property type="project" value="UniProtKB-KW"/>
</dbReference>
<dbReference type="GO" id="GO:0004888">
    <property type="term" value="F:transmembrane signaling receptor activity"/>
    <property type="evidence" value="ECO:0007669"/>
    <property type="project" value="InterPro"/>
</dbReference>